<dbReference type="EMBL" id="AL445565">
    <property type="protein sequence ID" value="CAC13876.1"/>
    <property type="molecule type" value="Genomic_DNA"/>
</dbReference>
<dbReference type="RefSeq" id="WP_010925504.1">
    <property type="nucleotide sequence ID" value="NC_002771.1"/>
</dbReference>
<dbReference type="KEGG" id="mpu:MYPU_7030"/>
<dbReference type="PIR" id="G90599">
    <property type="entry name" value="G90599"/>
</dbReference>
<keyword evidence="4" id="KW-1185">Reference proteome</keyword>
<feature type="compositionally biased region" description="Polar residues" evidence="1">
    <location>
        <begin position="729"/>
        <end position="752"/>
    </location>
</feature>
<evidence type="ECO:0000313" key="3">
    <source>
        <dbReference type="EMBL" id="CAC13876.1"/>
    </source>
</evidence>
<dbReference type="Pfam" id="PF04200">
    <property type="entry name" value="Lipoprotein_17"/>
    <property type="match status" value="2"/>
</dbReference>
<name>Q98PL9_MYCPU</name>
<dbReference type="BioCyc" id="MPUL272635:G1GT6-716-MONOMER"/>
<feature type="domain" description="Lipoprotein-associated type-17" evidence="2">
    <location>
        <begin position="395"/>
        <end position="489"/>
    </location>
</feature>
<dbReference type="HOGENOM" id="CLU_369992_0_0_14"/>
<evidence type="ECO:0000313" key="4">
    <source>
        <dbReference type="Proteomes" id="UP000000528"/>
    </source>
</evidence>
<evidence type="ECO:0000259" key="2">
    <source>
        <dbReference type="Pfam" id="PF04200"/>
    </source>
</evidence>
<dbReference type="AlphaFoldDB" id="Q98PL9"/>
<protein>
    <recommendedName>
        <fullName evidence="2">Lipoprotein-associated type-17 domain-containing protein</fullName>
    </recommendedName>
</protein>
<proteinExistence type="predicted"/>
<reference evidence="3 4" key="1">
    <citation type="journal article" date="2001" name="Nucleic Acids Res.">
        <title>The complete genome sequence of the murine respiratory pathogen Mycoplasma pulmonis.</title>
        <authorList>
            <person name="Chambaud I."/>
            <person name="Heilig R."/>
            <person name="Ferris S."/>
            <person name="Barbe V."/>
            <person name="Samson D."/>
            <person name="Galisson F."/>
            <person name="Moszer I."/>
            <person name="Dybvig K."/>
            <person name="Wroblewski H."/>
            <person name="Viari A."/>
            <person name="Rocha E.P.C."/>
            <person name="Blanchard A."/>
        </authorList>
    </citation>
    <scope>NUCLEOTIDE SEQUENCE [LARGE SCALE GENOMIC DNA]</scope>
    <source>
        <strain evidence="3 4">UAB CTIP</strain>
    </source>
</reference>
<dbReference type="InterPro" id="IPR007326">
    <property type="entry name" value="Lipoprotein-assoc_dom"/>
</dbReference>
<sequence length="752" mass="85512">MKKKILIYSTFALASLALVGTISGISYGISQLPNESASLVKRANELMFNLKNQSYLNKSIEELINQWQDENKVSNISANDFFNKVFQSKTPLENGEKITYSVLGKDIYFQIVNPSQKTISKSVKITSSKISKDVVMDDKQKRLNDFAKNLRVNFKGSSASEKQSDIWASQFNDKSKLEIKYLDDKNVEKNISENTEFDVELKTENNAFVGGYSNDIAGTKVIEAIVKYKNNSEKYQNIQKIQITNNFKRFDTSDESLKWELSNVKVTEEQSKKSENDASAFSGNSLVSKFNSLKNDDEKIKLLESVFVFDLKTNENTKLSYKYRDIKFNKLETVEGQKGSVKLTYLIGWKVVDGNESIPNRLTSLFRPSSKESTIILTGLKEELSREKLLNSIVDKVELKWTSKDAIDKILASTITSKDFDQSQANKRITIGPKANTDIAKELAKYLTEISVENINDVTGTLYLKVLFKLKDDSTINRTITLVLSGFAKVEATKPDEKWDVEIVKKSSLNQIFVDDFLNTINLYKNNTTLSKELRNKRIRQSIEDYFDIKLLNFTNSKEYDWRLDFDSNEKAIEVKNNDNSSSLVFNFKIVKKNVKVHSDKSSGKIEDIVFDKVFSKEVKNLGNAAEKRFQDFSFSLKDDSQLRQKLPSQITTNELKDQISVNDPKLDIISSNINRDNPMFEYKIIEPKDDKNADDKNGSLKIMVSLSYKNTKFSKVISLTGFKKAAETPSTPSANKEQSGQANQEANSKQN</sequence>
<dbReference type="Proteomes" id="UP000000528">
    <property type="component" value="Chromosome"/>
</dbReference>
<gene>
    <name evidence="3" type="ordered locus">MYPU_7030</name>
</gene>
<evidence type="ECO:0000256" key="1">
    <source>
        <dbReference type="SAM" id="MobiDB-lite"/>
    </source>
</evidence>
<feature type="region of interest" description="Disordered" evidence="1">
    <location>
        <begin position="725"/>
        <end position="752"/>
    </location>
</feature>
<accession>Q98PL9</accession>
<feature type="domain" description="Lipoprotein-associated type-17" evidence="2">
    <location>
        <begin position="633"/>
        <end position="725"/>
    </location>
</feature>
<organism evidence="4">
    <name type="scientific">Mycoplasmopsis pulmonis (strain UAB CTIP)</name>
    <name type="common">Mycoplasma pulmonis</name>
    <dbReference type="NCBI Taxonomy" id="272635"/>
    <lineage>
        <taxon>Bacteria</taxon>
        <taxon>Bacillati</taxon>
        <taxon>Mycoplasmatota</taxon>
        <taxon>Mycoplasmoidales</taxon>
        <taxon>Metamycoplasmataceae</taxon>
        <taxon>Mycoplasmopsis</taxon>
    </lineage>
</organism>